<evidence type="ECO:0000313" key="8">
    <source>
        <dbReference type="RefSeq" id="XP_018488475.1"/>
    </source>
</evidence>
<dbReference type="SUPFAM" id="SSF101941">
    <property type="entry name" value="NAC domain"/>
    <property type="match status" value="1"/>
</dbReference>
<evidence type="ECO:0000256" key="4">
    <source>
        <dbReference type="ARBA" id="ARBA00023163"/>
    </source>
</evidence>
<dbReference type="GO" id="GO:0006355">
    <property type="term" value="P:regulation of DNA-templated transcription"/>
    <property type="evidence" value="ECO:0007669"/>
    <property type="project" value="InterPro"/>
</dbReference>
<dbReference type="InterPro" id="IPR003441">
    <property type="entry name" value="NAC-dom"/>
</dbReference>
<proteinExistence type="predicted"/>
<sequence>MVKNSLEPGFRFHPTDVELVRYYLKRKVLGKKFMTNAIAELDIYKFEPPDLPEKSCLRTGDLKWYFFCPRLKKYPNGGKANRSTESGYWKTTGKDRDVTYNDEVVGKIRTLIFHYGKTPRGERTDWVIHEYRLEDRTLVQRNIPQDTYVICKLFKKKGLGPRHGSEYGAPFKDEDWSDEEDIESLVAIPDPAPNKVTSVVASASRSHPPEDCITRVISESCVSDVPQLTATMLPPLASDAVAHTPLSSFSSPLLEVPHAVQDDDDFYSMLDLFVVDSDESLRLDGFNNQYEVRHETGVPVVDEAPVCLEDVDMSWMQGDELFIGIEELIEPSTPPAAQAGHPGAS</sequence>
<keyword evidence="5" id="KW-0539">Nucleus</keyword>
<dbReference type="InterPro" id="IPR036093">
    <property type="entry name" value="NAC_dom_sf"/>
</dbReference>
<accession>A0A6J0NVQ2</accession>
<dbReference type="GO" id="GO:0003677">
    <property type="term" value="F:DNA binding"/>
    <property type="evidence" value="ECO:0007669"/>
    <property type="project" value="UniProtKB-KW"/>
</dbReference>
<feature type="domain" description="NAC" evidence="6">
    <location>
        <begin position="6"/>
        <end position="156"/>
    </location>
</feature>
<keyword evidence="4" id="KW-0804">Transcription</keyword>
<comment type="subcellular location">
    <subcellularLocation>
        <location evidence="1">Nucleus</location>
    </subcellularLocation>
</comment>
<dbReference type="PANTHER" id="PTHR31744">
    <property type="entry name" value="PROTEIN CUP-SHAPED COTYLEDON 2-RELATED"/>
    <property type="match status" value="1"/>
</dbReference>
<evidence type="ECO:0000256" key="5">
    <source>
        <dbReference type="ARBA" id="ARBA00023242"/>
    </source>
</evidence>
<dbReference type="Pfam" id="PF02365">
    <property type="entry name" value="NAM"/>
    <property type="match status" value="1"/>
</dbReference>
<dbReference type="GO" id="GO:0005634">
    <property type="term" value="C:nucleus"/>
    <property type="evidence" value="ECO:0007669"/>
    <property type="project" value="UniProtKB-SubCell"/>
</dbReference>
<dbReference type="PROSITE" id="PS51005">
    <property type="entry name" value="NAC"/>
    <property type="match status" value="1"/>
</dbReference>
<dbReference type="GeneID" id="108859119"/>
<keyword evidence="7" id="KW-1185">Reference proteome</keyword>
<dbReference type="AlphaFoldDB" id="A0A6J0NVQ2"/>
<dbReference type="RefSeq" id="XP_018488475.1">
    <property type="nucleotide sequence ID" value="XM_018632973.2"/>
</dbReference>
<dbReference type="PANTHER" id="PTHR31744:SF210">
    <property type="entry name" value="NAC DOMAIN-CONTAINING PROTEIN 86-LIKE"/>
    <property type="match status" value="1"/>
</dbReference>
<name>A0A6J0NVQ2_RAPSA</name>
<evidence type="ECO:0000259" key="6">
    <source>
        <dbReference type="PROSITE" id="PS51005"/>
    </source>
</evidence>
<dbReference type="Proteomes" id="UP000504610">
    <property type="component" value="Chromosome 5"/>
</dbReference>
<evidence type="ECO:0000313" key="7">
    <source>
        <dbReference type="Proteomes" id="UP000504610"/>
    </source>
</evidence>
<dbReference type="KEGG" id="rsz:108859119"/>
<keyword evidence="3" id="KW-0238">DNA-binding</keyword>
<dbReference type="Gene3D" id="2.170.150.80">
    <property type="entry name" value="NAC domain"/>
    <property type="match status" value="1"/>
</dbReference>
<dbReference type="FunFam" id="2.170.150.80:FF:000002">
    <property type="entry name" value="Nac domain-containing protein 86"/>
    <property type="match status" value="1"/>
</dbReference>
<evidence type="ECO:0000256" key="2">
    <source>
        <dbReference type="ARBA" id="ARBA00023015"/>
    </source>
</evidence>
<organism evidence="7 8">
    <name type="scientific">Raphanus sativus</name>
    <name type="common">Radish</name>
    <name type="synonym">Raphanus raphanistrum var. sativus</name>
    <dbReference type="NCBI Taxonomy" id="3726"/>
    <lineage>
        <taxon>Eukaryota</taxon>
        <taxon>Viridiplantae</taxon>
        <taxon>Streptophyta</taxon>
        <taxon>Embryophyta</taxon>
        <taxon>Tracheophyta</taxon>
        <taxon>Spermatophyta</taxon>
        <taxon>Magnoliopsida</taxon>
        <taxon>eudicotyledons</taxon>
        <taxon>Gunneridae</taxon>
        <taxon>Pentapetalae</taxon>
        <taxon>rosids</taxon>
        <taxon>malvids</taxon>
        <taxon>Brassicales</taxon>
        <taxon>Brassicaceae</taxon>
        <taxon>Brassiceae</taxon>
        <taxon>Raphanus</taxon>
    </lineage>
</organism>
<evidence type="ECO:0000256" key="3">
    <source>
        <dbReference type="ARBA" id="ARBA00023125"/>
    </source>
</evidence>
<protein>
    <submittedName>
        <fullName evidence="8">NAC domain-containing protein 82</fullName>
    </submittedName>
</protein>
<gene>
    <name evidence="8" type="primary">LOC108859119</name>
</gene>
<evidence type="ECO:0000256" key="1">
    <source>
        <dbReference type="ARBA" id="ARBA00004123"/>
    </source>
</evidence>
<keyword evidence="2" id="KW-0805">Transcription regulation</keyword>
<reference evidence="7" key="1">
    <citation type="journal article" date="2019" name="Database">
        <title>The radish genome database (RadishGD): an integrated information resource for radish genomics.</title>
        <authorList>
            <person name="Yu H.J."/>
            <person name="Baek S."/>
            <person name="Lee Y.J."/>
            <person name="Cho A."/>
            <person name="Mun J.H."/>
        </authorList>
    </citation>
    <scope>NUCLEOTIDE SEQUENCE [LARGE SCALE GENOMIC DNA]</scope>
    <source>
        <strain evidence="7">cv. WK10039</strain>
    </source>
</reference>
<reference evidence="8" key="2">
    <citation type="submission" date="2025-08" db="UniProtKB">
        <authorList>
            <consortium name="RefSeq"/>
        </authorList>
    </citation>
    <scope>IDENTIFICATION</scope>
    <source>
        <tissue evidence="8">Leaf</tissue>
    </source>
</reference>
<dbReference type="OrthoDB" id="1882472at2759"/>